<comment type="function">
    <text evidence="9">Catalyzes the reduction of fatty acyl-CoA to fatty alcohols.</text>
</comment>
<evidence type="ECO:0000259" key="11">
    <source>
        <dbReference type="Pfam" id="PF07993"/>
    </source>
</evidence>
<dbReference type="WBParaSite" id="SVE_0136000.1">
    <property type="protein sequence ID" value="SVE_0136000.1"/>
    <property type="gene ID" value="SVE_0136000"/>
</dbReference>
<evidence type="ECO:0000256" key="7">
    <source>
        <dbReference type="ARBA" id="ARBA00023136"/>
    </source>
</evidence>
<proteinExistence type="inferred from homology"/>
<evidence type="ECO:0000256" key="4">
    <source>
        <dbReference type="ARBA" id="ARBA00022692"/>
    </source>
</evidence>
<keyword evidence="9" id="KW-0560">Oxidoreductase</keyword>
<comment type="subcellular location">
    <subcellularLocation>
        <location evidence="1">Membrane</location>
        <topology evidence="1">Multi-pass membrane protein</topology>
    </subcellularLocation>
</comment>
<comment type="similarity">
    <text evidence="2 9">Belongs to the fatty acyl-CoA reductase family.</text>
</comment>
<dbReference type="GO" id="GO:0102965">
    <property type="term" value="F:alcohol-forming long-chain fatty acyl-CoA reductase activity"/>
    <property type="evidence" value="ECO:0007669"/>
    <property type="project" value="UniProtKB-EC"/>
</dbReference>
<keyword evidence="7" id="KW-0472">Membrane</keyword>
<dbReference type="InterPro" id="IPR033640">
    <property type="entry name" value="FAR_C"/>
</dbReference>
<dbReference type="SUPFAM" id="SSF51735">
    <property type="entry name" value="NAD(P)-binding Rossmann-fold domains"/>
    <property type="match status" value="1"/>
</dbReference>
<feature type="domain" description="Fatty acyl-CoA reductase C-terminal" evidence="10">
    <location>
        <begin position="365"/>
        <end position="453"/>
    </location>
</feature>
<dbReference type="STRING" id="75913.A0A0K0EXV4"/>
<keyword evidence="3 9" id="KW-0444">Lipid biosynthesis</keyword>
<evidence type="ECO:0000313" key="12">
    <source>
        <dbReference type="Proteomes" id="UP000035680"/>
    </source>
</evidence>
<dbReference type="AlphaFoldDB" id="A0A0K0EXV4"/>
<accession>A0A0K0EXV4</accession>
<feature type="domain" description="Thioester reductase (TE)" evidence="11">
    <location>
        <begin position="20"/>
        <end position="290"/>
    </location>
</feature>
<dbReference type="InterPro" id="IPR013120">
    <property type="entry name" value="FAR_NAD-bd"/>
</dbReference>
<reference evidence="13" key="2">
    <citation type="submission" date="2015-08" db="UniProtKB">
        <authorList>
            <consortium name="WormBaseParasite"/>
        </authorList>
    </citation>
    <scope>IDENTIFICATION</scope>
</reference>
<evidence type="ECO:0000256" key="9">
    <source>
        <dbReference type="RuleBase" id="RU363097"/>
    </source>
</evidence>
<protein>
    <recommendedName>
        <fullName evidence="9">Fatty acyl-CoA reductase</fullName>
        <ecNumber evidence="9">1.2.1.84</ecNumber>
    </recommendedName>
</protein>
<dbReference type="PANTHER" id="PTHR11011">
    <property type="entry name" value="MALE STERILITY PROTEIN 2-RELATED"/>
    <property type="match status" value="1"/>
</dbReference>
<keyword evidence="6 9" id="KW-0443">Lipid metabolism</keyword>
<evidence type="ECO:0000259" key="10">
    <source>
        <dbReference type="Pfam" id="PF03015"/>
    </source>
</evidence>
<dbReference type="EC" id="1.2.1.84" evidence="9"/>
<name>A0A0K0EXV4_STRVS</name>
<dbReference type="GO" id="GO:0080019">
    <property type="term" value="F:alcohol-forming very long-chain fatty acyl-CoA reductase activity"/>
    <property type="evidence" value="ECO:0007669"/>
    <property type="project" value="InterPro"/>
</dbReference>
<keyword evidence="5" id="KW-1133">Transmembrane helix</keyword>
<dbReference type="GO" id="GO:0005777">
    <property type="term" value="C:peroxisome"/>
    <property type="evidence" value="ECO:0007669"/>
    <property type="project" value="TreeGrafter"/>
</dbReference>
<dbReference type="GO" id="GO:0035336">
    <property type="term" value="P:long-chain fatty-acyl-CoA metabolic process"/>
    <property type="evidence" value="ECO:0007669"/>
    <property type="project" value="TreeGrafter"/>
</dbReference>
<dbReference type="CDD" id="cd09071">
    <property type="entry name" value="FAR_C"/>
    <property type="match status" value="1"/>
</dbReference>
<keyword evidence="4" id="KW-0812">Transmembrane</keyword>
<evidence type="ECO:0000256" key="8">
    <source>
        <dbReference type="ARBA" id="ARBA00052530"/>
    </source>
</evidence>
<evidence type="ECO:0000313" key="13">
    <source>
        <dbReference type="WBParaSite" id="SVE_0136000.1"/>
    </source>
</evidence>
<comment type="catalytic activity">
    <reaction evidence="8 9">
        <text>a long-chain fatty acyl-CoA + 2 NADPH + 2 H(+) = a long-chain primary fatty alcohol + 2 NADP(+) + CoA</text>
        <dbReference type="Rhea" id="RHEA:52716"/>
        <dbReference type="ChEBI" id="CHEBI:15378"/>
        <dbReference type="ChEBI" id="CHEBI:57287"/>
        <dbReference type="ChEBI" id="CHEBI:57783"/>
        <dbReference type="ChEBI" id="CHEBI:58349"/>
        <dbReference type="ChEBI" id="CHEBI:77396"/>
        <dbReference type="ChEBI" id="CHEBI:83139"/>
        <dbReference type="EC" id="1.2.1.84"/>
    </reaction>
</comment>
<dbReference type="GO" id="GO:0016020">
    <property type="term" value="C:membrane"/>
    <property type="evidence" value="ECO:0007669"/>
    <property type="project" value="UniProtKB-SubCell"/>
</dbReference>
<dbReference type="InterPro" id="IPR026055">
    <property type="entry name" value="FAR"/>
</dbReference>
<evidence type="ECO:0000256" key="1">
    <source>
        <dbReference type="ARBA" id="ARBA00004141"/>
    </source>
</evidence>
<dbReference type="InterPro" id="IPR036291">
    <property type="entry name" value="NAD(P)-bd_dom_sf"/>
</dbReference>
<dbReference type="Pfam" id="PF03015">
    <property type="entry name" value="Sterile"/>
    <property type="match status" value="1"/>
</dbReference>
<evidence type="ECO:0000256" key="3">
    <source>
        <dbReference type="ARBA" id="ARBA00022516"/>
    </source>
</evidence>
<evidence type="ECO:0000256" key="6">
    <source>
        <dbReference type="ARBA" id="ARBA00023098"/>
    </source>
</evidence>
<dbReference type="PANTHER" id="PTHR11011:SF45">
    <property type="entry name" value="FATTY ACYL-COA REDUCTASE CG8306-RELATED"/>
    <property type="match status" value="1"/>
</dbReference>
<evidence type="ECO:0000256" key="5">
    <source>
        <dbReference type="ARBA" id="ARBA00022989"/>
    </source>
</evidence>
<dbReference type="Proteomes" id="UP000035680">
    <property type="component" value="Unassembled WGS sequence"/>
</dbReference>
<keyword evidence="9" id="KW-0521">NADP</keyword>
<dbReference type="Pfam" id="PF07993">
    <property type="entry name" value="NAD_binding_4"/>
    <property type="match status" value="1"/>
</dbReference>
<sequence>MNIKDTSSVASSFNGSNILITGFSGFLGKVLVEKLLYDCNEIEGIYCLIRVKRGQKPNERLEELIKGNLFTRIRAKNPSILNKIHVIEGDLLQPNLGMSKETIEFLQEKISIVFHCAATVKFDDILRVSLTMNLIGTHKLVEICKKMRNLKCIVHASTAYANCQLNETTEDVYPSPVDPEQLISALNWMDDDMLEMVTPRLLNQRPNTYTFTKALAETQFIREAKNLPAIIVRPSIIGACWKEPNPGWIDNYNGATGILFAVGKGAIRVMPGDISCKADIIPVDIVSNMMIVCAHYRMNMVTNEIPVFHCTSGELNPLKWKFIVEYCNQCLTEYPMKDPVRIPYCIMTTNQFIFLLDFYLRCYGPAKIKDLFSSIFGKKQNNVRIYDRVYKMIRTLEFFTTNDWNFKSEGLVSLWNTLSKHDQELFNFDIRQVSWSNYLFDYLIGIRLYLMKETVSDVKQSAEKSKSLWKRNFIYSFMFWGLVVKLTASKASSKIKMFLWIFGILAHVIARKYFVSKKHTICTIDQFEKRNTKFLN</sequence>
<evidence type="ECO:0000256" key="2">
    <source>
        <dbReference type="ARBA" id="ARBA00005928"/>
    </source>
</evidence>
<dbReference type="FunFam" id="3.40.50.720:FF:000143">
    <property type="entry name" value="Fatty acyl-CoA reductase"/>
    <property type="match status" value="1"/>
</dbReference>
<dbReference type="CDD" id="cd05236">
    <property type="entry name" value="FAR-N_SDR_e"/>
    <property type="match status" value="1"/>
</dbReference>
<organism evidence="12 13">
    <name type="scientific">Strongyloides venezuelensis</name>
    <name type="common">Threadworm</name>
    <dbReference type="NCBI Taxonomy" id="75913"/>
    <lineage>
        <taxon>Eukaryota</taxon>
        <taxon>Metazoa</taxon>
        <taxon>Ecdysozoa</taxon>
        <taxon>Nematoda</taxon>
        <taxon>Chromadorea</taxon>
        <taxon>Rhabditida</taxon>
        <taxon>Tylenchina</taxon>
        <taxon>Panagrolaimomorpha</taxon>
        <taxon>Strongyloidoidea</taxon>
        <taxon>Strongyloididae</taxon>
        <taxon>Strongyloides</taxon>
    </lineage>
</organism>
<reference evidence="12" key="1">
    <citation type="submission" date="2014-07" db="EMBL/GenBank/DDBJ databases">
        <authorList>
            <person name="Martin A.A"/>
            <person name="De Silva N."/>
        </authorList>
    </citation>
    <scope>NUCLEOTIDE SEQUENCE</scope>
</reference>
<dbReference type="Gene3D" id="3.40.50.720">
    <property type="entry name" value="NAD(P)-binding Rossmann-like Domain"/>
    <property type="match status" value="1"/>
</dbReference>
<keyword evidence="12" id="KW-1185">Reference proteome</keyword>